<evidence type="ECO:0000313" key="3">
    <source>
        <dbReference type="Proteomes" id="UP000016935"/>
    </source>
</evidence>
<evidence type="ECO:0000256" key="1">
    <source>
        <dbReference type="SAM" id="MobiDB-lite"/>
    </source>
</evidence>
<accession>R0IMV3</accession>
<reference evidence="2 3" key="2">
    <citation type="journal article" date="2013" name="PLoS Genet.">
        <title>Comparative genome structure, secondary metabolite, and effector coding capacity across Cochliobolus pathogens.</title>
        <authorList>
            <person name="Condon B.J."/>
            <person name="Leng Y."/>
            <person name="Wu D."/>
            <person name="Bushley K.E."/>
            <person name="Ohm R.A."/>
            <person name="Otillar R."/>
            <person name="Martin J."/>
            <person name="Schackwitz W."/>
            <person name="Grimwood J."/>
            <person name="MohdZainudin N."/>
            <person name="Xue C."/>
            <person name="Wang R."/>
            <person name="Manning V.A."/>
            <person name="Dhillon B."/>
            <person name="Tu Z.J."/>
            <person name="Steffenson B.J."/>
            <person name="Salamov A."/>
            <person name="Sun H."/>
            <person name="Lowry S."/>
            <person name="LaButti K."/>
            <person name="Han J."/>
            <person name="Copeland A."/>
            <person name="Lindquist E."/>
            <person name="Barry K."/>
            <person name="Schmutz J."/>
            <person name="Baker S.E."/>
            <person name="Ciuffetti L.M."/>
            <person name="Grigoriev I.V."/>
            <person name="Zhong S."/>
            <person name="Turgeon B.G."/>
        </authorList>
    </citation>
    <scope>NUCLEOTIDE SEQUENCE [LARGE SCALE GENOMIC DNA]</scope>
    <source>
        <strain evidence="3">28A</strain>
    </source>
</reference>
<dbReference type="HOGENOM" id="CLU_114647_0_0_1"/>
<keyword evidence="3" id="KW-1185">Reference proteome</keyword>
<sequence length="157" mass="16982">MDSYAEAQDGGGEEAEDASGSQASMSEVDAAGWNEGDVQLPWTRESDDMCASMVVEPPSPGEHSPAISRSGSARSSSPNPGVVYWISSMRVASPLPISYHFLQTPLRLSPQFEHCRGDPASHLVVPDRCRLAYMMEQLAREYAPAHRSVSPPRFGAC</sequence>
<name>R0IMV3_EXST2</name>
<feature type="non-terminal residue" evidence="2">
    <location>
        <position position="1"/>
    </location>
</feature>
<proteinExistence type="predicted"/>
<dbReference type="RefSeq" id="XP_008025979.1">
    <property type="nucleotide sequence ID" value="XM_008027788.1"/>
</dbReference>
<dbReference type="Proteomes" id="UP000016935">
    <property type="component" value="Unassembled WGS sequence"/>
</dbReference>
<evidence type="ECO:0000313" key="2">
    <source>
        <dbReference type="EMBL" id="EOA86355.1"/>
    </source>
</evidence>
<feature type="region of interest" description="Disordered" evidence="1">
    <location>
        <begin position="1"/>
        <end position="78"/>
    </location>
</feature>
<organism evidence="2 3">
    <name type="scientific">Exserohilum turcicum (strain 28A)</name>
    <name type="common">Northern leaf blight fungus</name>
    <name type="synonym">Setosphaeria turcica</name>
    <dbReference type="NCBI Taxonomy" id="671987"/>
    <lineage>
        <taxon>Eukaryota</taxon>
        <taxon>Fungi</taxon>
        <taxon>Dikarya</taxon>
        <taxon>Ascomycota</taxon>
        <taxon>Pezizomycotina</taxon>
        <taxon>Dothideomycetes</taxon>
        <taxon>Pleosporomycetidae</taxon>
        <taxon>Pleosporales</taxon>
        <taxon>Pleosporineae</taxon>
        <taxon>Pleosporaceae</taxon>
        <taxon>Exserohilum</taxon>
    </lineage>
</organism>
<dbReference type="GeneID" id="19400801"/>
<dbReference type="OrthoDB" id="3761807at2759"/>
<dbReference type="EMBL" id="KB908593">
    <property type="protein sequence ID" value="EOA86355.1"/>
    <property type="molecule type" value="Genomic_DNA"/>
</dbReference>
<feature type="compositionally biased region" description="Low complexity" evidence="1">
    <location>
        <begin position="64"/>
        <end position="78"/>
    </location>
</feature>
<protein>
    <submittedName>
        <fullName evidence="2">Uncharacterized protein</fullName>
    </submittedName>
</protein>
<dbReference type="AlphaFoldDB" id="R0IMV3"/>
<reference evidence="2 3" key="1">
    <citation type="journal article" date="2012" name="PLoS Pathog.">
        <title>Diverse lifestyles and strategies of plant pathogenesis encoded in the genomes of eighteen Dothideomycetes fungi.</title>
        <authorList>
            <person name="Ohm R.A."/>
            <person name="Feau N."/>
            <person name="Henrissat B."/>
            <person name="Schoch C.L."/>
            <person name="Horwitz B.A."/>
            <person name="Barry K.W."/>
            <person name="Condon B.J."/>
            <person name="Copeland A.C."/>
            <person name="Dhillon B."/>
            <person name="Glaser F."/>
            <person name="Hesse C.N."/>
            <person name="Kosti I."/>
            <person name="LaButti K."/>
            <person name="Lindquist E.A."/>
            <person name="Lucas S."/>
            <person name="Salamov A.A."/>
            <person name="Bradshaw R.E."/>
            <person name="Ciuffetti L."/>
            <person name="Hamelin R.C."/>
            <person name="Kema G.H.J."/>
            <person name="Lawrence C."/>
            <person name="Scott J.A."/>
            <person name="Spatafora J.W."/>
            <person name="Turgeon B.G."/>
            <person name="de Wit P.J.G.M."/>
            <person name="Zhong S."/>
            <person name="Goodwin S.B."/>
            <person name="Grigoriev I.V."/>
        </authorList>
    </citation>
    <scope>NUCLEOTIDE SEQUENCE [LARGE SCALE GENOMIC DNA]</scope>
    <source>
        <strain evidence="3">28A</strain>
    </source>
</reference>
<gene>
    <name evidence="2" type="ORF">SETTUDRAFT_169142</name>
</gene>